<evidence type="ECO:0000313" key="3">
    <source>
        <dbReference type="Proteomes" id="UP000186922"/>
    </source>
</evidence>
<dbReference type="Proteomes" id="UP000186922">
    <property type="component" value="Unassembled WGS sequence"/>
</dbReference>
<dbReference type="SUPFAM" id="SSF57625">
    <property type="entry name" value="Invertebrate chitin-binding proteins"/>
    <property type="match status" value="1"/>
</dbReference>
<feature type="domain" description="Chitin-binding type-2" evidence="1">
    <location>
        <begin position="95"/>
        <end position="155"/>
    </location>
</feature>
<dbReference type="InterPro" id="IPR002557">
    <property type="entry name" value="Chitin-bd_dom"/>
</dbReference>
<dbReference type="InterPro" id="IPR036508">
    <property type="entry name" value="Chitin-bd_dom_sf"/>
</dbReference>
<dbReference type="Pfam" id="PF01607">
    <property type="entry name" value="CBM_14"/>
    <property type="match status" value="1"/>
</dbReference>
<name>A0A1D1UGB0_RAMVA</name>
<proteinExistence type="predicted"/>
<gene>
    <name evidence="2" type="primary">RvY_01437-1</name>
    <name evidence="2" type="synonym">RvY_01437.1</name>
    <name evidence="2" type="ORF">RvY_01437</name>
</gene>
<evidence type="ECO:0000259" key="1">
    <source>
        <dbReference type="PROSITE" id="PS50940"/>
    </source>
</evidence>
<dbReference type="Gene3D" id="2.170.140.10">
    <property type="entry name" value="Chitin binding domain"/>
    <property type="match status" value="1"/>
</dbReference>
<comment type="caution">
    <text evidence="2">The sequence shown here is derived from an EMBL/GenBank/DDBJ whole genome shotgun (WGS) entry which is preliminary data.</text>
</comment>
<dbReference type="GO" id="GO:0008061">
    <property type="term" value="F:chitin binding"/>
    <property type="evidence" value="ECO:0007669"/>
    <property type="project" value="InterPro"/>
</dbReference>
<dbReference type="AlphaFoldDB" id="A0A1D1UGB0"/>
<evidence type="ECO:0000313" key="2">
    <source>
        <dbReference type="EMBL" id="GAU88804.1"/>
    </source>
</evidence>
<dbReference type="EMBL" id="BDGG01000001">
    <property type="protein sequence ID" value="GAU88804.1"/>
    <property type="molecule type" value="Genomic_DNA"/>
</dbReference>
<dbReference type="OrthoDB" id="8197172at2759"/>
<keyword evidence="3" id="KW-1185">Reference proteome</keyword>
<reference evidence="2 3" key="1">
    <citation type="journal article" date="2016" name="Nat. Commun.">
        <title>Extremotolerant tardigrade genome and improved radiotolerance of human cultured cells by tardigrade-unique protein.</title>
        <authorList>
            <person name="Hashimoto T."/>
            <person name="Horikawa D.D."/>
            <person name="Saito Y."/>
            <person name="Kuwahara H."/>
            <person name="Kozuka-Hata H."/>
            <person name="Shin-I T."/>
            <person name="Minakuchi Y."/>
            <person name="Ohishi K."/>
            <person name="Motoyama A."/>
            <person name="Aizu T."/>
            <person name="Enomoto A."/>
            <person name="Kondo K."/>
            <person name="Tanaka S."/>
            <person name="Hara Y."/>
            <person name="Koshikawa S."/>
            <person name="Sagara H."/>
            <person name="Miura T."/>
            <person name="Yokobori S."/>
            <person name="Miyagawa K."/>
            <person name="Suzuki Y."/>
            <person name="Kubo T."/>
            <person name="Oyama M."/>
            <person name="Kohara Y."/>
            <person name="Fujiyama A."/>
            <person name="Arakawa K."/>
            <person name="Katayama T."/>
            <person name="Toyoda A."/>
            <person name="Kunieda T."/>
        </authorList>
    </citation>
    <scope>NUCLEOTIDE SEQUENCE [LARGE SCALE GENOMIC DNA]</scope>
    <source>
        <strain evidence="2 3">YOKOZUNA-1</strain>
    </source>
</reference>
<protein>
    <recommendedName>
        <fullName evidence="1">Chitin-binding type-2 domain-containing protein</fullName>
    </recommendedName>
</protein>
<dbReference type="PROSITE" id="PS50940">
    <property type="entry name" value="CHIT_BIND_II"/>
    <property type="match status" value="1"/>
</dbReference>
<dbReference type="GO" id="GO:0005576">
    <property type="term" value="C:extracellular region"/>
    <property type="evidence" value="ECO:0007669"/>
    <property type="project" value="InterPro"/>
</dbReference>
<accession>A0A1D1UGB0</accession>
<organism evidence="2 3">
    <name type="scientific">Ramazzottius varieornatus</name>
    <name type="common">Water bear</name>
    <name type="synonym">Tardigrade</name>
    <dbReference type="NCBI Taxonomy" id="947166"/>
    <lineage>
        <taxon>Eukaryota</taxon>
        <taxon>Metazoa</taxon>
        <taxon>Ecdysozoa</taxon>
        <taxon>Tardigrada</taxon>
        <taxon>Eutardigrada</taxon>
        <taxon>Parachela</taxon>
        <taxon>Hypsibioidea</taxon>
        <taxon>Ramazzottiidae</taxon>
        <taxon>Ramazzottius</taxon>
    </lineage>
</organism>
<sequence length="314" mass="35375">MHGAETGSTFFIVFSITAWIQMSAGWSVLGSPASKSPSGGRTWSTDRMPTAAGENLVKRKLQSHSVQPSVRKEVSSPPTSAALRSAEVEEIISVNEFCSSVGAGSFGNPHYRCKVYHVCQKDGRGDTLPCPQGLRFNNVDGLCDWPEKVDKFCSPLLRKSSPTATTKSEVGSLAVPEEPAIVRETKEIPVFGQVPEVAEPWTTPPNQSFSLDISIVPPTPVEIRTRQEVKPNWFPLTVIPSEHQQVPYRILPPHFTPLKNTPFRRLHPRFHMRFDRHPYKERYIPRKKRPLTVQNTDSQDFINYVRSRPNTRLY</sequence>